<evidence type="ECO:0000259" key="3">
    <source>
        <dbReference type="PROSITE" id="PS50059"/>
    </source>
</evidence>
<dbReference type="HOGENOM" id="CLU_1232029_0_0_1"/>
<dbReference type="STRING" id="35128.B8BQ49"/>
<dbReference type="RefSeq" id="XP_002286083.1">
    <property type="nucleotide sequence ID" value="XM_002286047.1"/>
</dbReference>
<dbReference type="InParanoid" id="B8BQ49"/>
<dbReference type="OMA" id="QPFTEME"/>
<keyword evidence="5" id="KW-1185">Reference proteome</keyword>
<comment type="catalytic activity">
    <reaction evidence="1">
        <text>[protein]-peptidylproline (omega=180) = [protein]-peptidylproline (omega=0)</text>
        <dbReference type="Rhea" id="RHEA:16237"/>
        <dbReference type="Rhea" id="RHEA-COMP:10747"/>
        <dbReference type="Rhea" id="RHEA-COMP:10748"/>
        <dbReference type="ChEBI" id="CHEBI:83833"/>
        <dbReference type="ChEBI" id="CHEBI:83834"/>
        <dbReference type="EC" id="5.2.1.8"/>
    </reaction>
</comment>
<dbReference type="Proteomes" id="UP000001449">
    <property type="component" value="Chromosome 1"/>
</dbReference>
<dbReference type="Pfam" id="PF00254">
    <property type="entry name" value="FKBP_C"/>
    <property type="match status" value="1"/>
</dbReference>
<accession>B8BQ49</accession>
<reference evidence="4 5" key="1">
    <citation type="journal article" date="2004" name="Science">
        <title>The genome of the diatom Thalassiosira pseudonana: ecology, evolution, and metabolism.</title>
        <authorList>
            <person name="Armbrust E.V."/>
            <person name="Berges J.A."/>
            <person name="Bowler C."/>
            <person name="Green B.R."/>
            <person name="Martinez D."/>
            <person name="Putnam N.H."/>
            <person name="Zhou S."/>
            <person name="Allen A.E."/>
            <person name="Apt K.E."/>
            <person name="Bechner M."/>
            <person name="Brzezinski M.A."/>
            <person name="Chaal B.K."/>
            <person name="Chiovitti A."/>
            <person name="Davis A.K."/>
            <person name="Demarest M.S."/>
            <person name="Detter J.C."/>
            <person name="Glavina T."/>
            <person name="Goodstein D."/>
            <person name="Hadi M.Z."/>
            <person name="Hellsten U."/>
            <person name="Hildebrand M."/>
            <person name="Jenkins B.D."/>
            <person name="Jurka J."/>
            <person name="Kapitonov V.V."/>
            <person name="Kroger N."/>
            <person name="Lau W.W."/>
            <person name="Lane T.W."/>
            <person name="Larimer F.W."/>
            <person name="Lippmeier J.C."/>
            <person name="Lucas S."/>
            <person name="Medina M."/>
            <person name="Montsant A."/>
            <person name="Obornik M."/>
            <person name="Parker M.S."/>
            <person name="Palenik B."/>
            <person name="Pazour G.J."/>
            <person name="Richardson P.M."/>
            <person name="Rynearson T.A."/>
            <person name="Saito M.A."/>
            <person name="Schwartz D.C."/>
            <person name="Thamatrakoln K."/>
            <person name="Valentin K."/>
            <person name="Vardi A."/>
            <person name="Wilkerson F.P."/>
            <person name="Rokhsar D.S."/>
        </authorList>
    </citation>
    <scope>NUCLEOTIDE SEQUENCE [LARGE SCALE GENOMIC DNA]</scope>
    <source>
        <strain evidence="4 5">CCMP1335</strain>
    </source>
</reference>
<dbReference type="EMBL" id="CM000638">
    <property type="protein sequence ID" value="EED95724.1"/>
    <property type="molecule type" value="Genomic_DNA"/>
</dbReference>
<dbReference type="InterPro" id="IPR044208">
    <property type="entry name" value="FKBP19-like"/>
</dbReference>
<proteinExistence type="predicted"/>
<dbReference type="PANTHER" id="PTHR47717:SF1">
    <property type="entry name" value="PEPTIDYL-PROLYL CIS-TRANS ISOMERASE FKBP19, CHLOROPLASTIC"/>
    <property type="match status" value="1"/>
</dbReference>
<dbReference type="Gene3D" id="3.10.50.40">
    <property type="match status" value="1"/>
</dbReference>
<name>B8BQ49_THAPS</name>
<evidence type="ECO:0000313" key="5">
    <source>
        <dbReference type="Proteomes" id="UP000001449"/>
    </source>
</evidence>
<dbReference type="InterPro" id="IPR046357">
    <property type="entry name" value="PPIase_dom_sf"/>
</dbReference>
<evidence type="ECO:0000256" key="1">
    <source>
        <dbReference type="PROSITE-ProRule" id="PRU00277"/>
    </source>
</evidence>
<feature type="chain" id="PRO_5002865769" description="peptidylprolyl isomerase" evidence="2">
    <location>
        <begin position="17"/>
        <end position="225"/>
    </location>
</feature>
<protein>
    <recommendedName>
        <fullName evidence="1">peptidylprolyl isomerase</fullName>
        <ecNumber evidence="1">5.2.1.8</ecNumber>
    </recommendedName>
</protein>
<reference evidence="4 5" key="2">
    <citation type="journal article" date="2008" name="Nature">
        <title>The Phaeodactylum genome reveals the evolutionary history of diatom genomes.</title>
        <authorList>
            <person name="Bowler C."/>
            <person name="Allen A.E."/>
            <person name="Badger J.H."/>
            <person name="Grimwood J."/>
            <person name="Jabbari K."/>
            <person name="Kuo A."/>
            <person name="Maheswari U."/>
            <person name="Martens C."/>
            <person name="Maumus F."/>
            <person name="Otillar R.P."/>
            <person name="Rayko E."/>
            <person name="Salamov A."/>
            <person name="Vandepoele K."/>
            <person name="Beszteri B."/>
            <person name="Gruber A."/>
            <person name="Heijde M."/>
            <person name="Katinka M."/>
            <person name="Mock T."/>
            <person name="Valentin K."/>
            <person name="Verret F."/>
            <person name="Berges J.A."/>
            <person name="Brownlee C."/>
            <person name="Cadoret J.P."/>
            <person name="Chiovitti A."/>
            <person name="Choi C.J."/>
            <person name="Coesel S."/>
            <person name="De Martino A."/>
            <person name="Detter J.C."/>
            <person name="Durkin C."/>
            <person name="Falciatore A."/>
            <person name="Fournet J."/>
            <person name="Haruta M."/>
            <person name="Huysman M.J."/>
            <person name="Jenkins B.D."/>
            <person name="Jiroutova K."/>
            <person name="Jorgensen R.E."/>
            <person name="Joubert Y."/>
            <person name="Kaplan A."/>
            <person name="Kroger N."/>
            <person name="Kroth P.G."/>
            <person name="La Roche J."/>
            <person name="Lindquist E."/>
            <person name="Lommer M."/>
            <person name="Martin-Jezequel V."/>
            <person name="Lopez P.J."/>
            <person name="Lucas S."/>
            <person name="Mangogna M."/>
            <person name="McGinnis K."/>
            <person name="Medlin L.K."/>
            <person name="Montsant A."/>
            <person name="Oudot-Le Secq M.P."/>
            <person name="Napoli C."/>
            <person name="Obornik M."/>
            <person name="Parker M.S."/>
            <person name="Petit J.L."/>
            <person name="Porcel B.M."/>
            <person name="Poulsen N."/>
            <person name="Robison M."/>
            <person name="Rychlewski L."/>
            <person name="Rynearson T.A."/>
            <person name="Schmutz J."/>
            <person name="Shapiro H."/>
            <person name="Siaut M."/>
            <person name="Stanley M."/>
            <person name="Sussman M.R."/>
            <person name="Taylor A.R."/>
            <person name="Vardi A."/>
            <person name="von Dassow P."/>
            <person name="Vyverman W."/>
            <person name="Willis A."/>
            <person name="Wyrwicz L.S."/>
            <person name="Rokhsar D.S."/>
            <person name="Weissenbach J."/>
            <person name="Armbrust E.V."/>
            <person name="Green B.R."/>
            <person name="Van de Peer Y."/>
            <person name="Grigoriev I.V."/>
        </authorList>
    </citation>
    <scope>NUCLEOTIDE SEQUENCE [LARGE SCALE GENOMIC DNA]</scope>
    <source>
        <strain evidence="4 5">CCMP1335</strain>
    </source>
</reference>
<feature type="domain" description="PPIase FKBP-type" evidence="3">
    <location>
        <begin position="111"/>
        <end position="225"/>
    </location>
</feature>
<evidence type="ECO:0000313" key="4">
    <source>
        <dbReference type="EMBL" id="EED95724.1"/>
    </source>
</evidence>
<dbReference type="AlphaFoldDB" id="B8BQ49"/>
<dbReference type="PaxDb" id="35128-Thaps1160"/>
<keyword evidence="1" id="KW-0413">Isomerase</keyword>
<gene>
    <name evidence="4" type="ORF">THAPSDRAFT_1160</name>
</gene>
<dbReference type="PANTHER" id="PTHR47717">
    <property type="entry name" value="PEPTIDYL-PROLYL CIS-TRANS ISOMERASE FKBP19, CHLOROPLASTIC"/>
    <property type="match status" value="1"/>
</dbReference>
<organism evidence="4 5">
    <name type="scientific">Thalassiosira pseudonana</name>
    <name type="common">Marine diatom</name>
    <name type="synonym">Cyclotella nana</name>
    <dbReference type="NCBI Taxonomy" id="35128"/>
    <lineage>
        <taxon>Eukaryota</taxon>
        <taxon>Sar</taxon>
        <taxon>Stramenopiles</taxon>
        <taxon>Ochrophyta</taxon>
        <taxon>Bacillariophyta</taxon>
        <taxon>Coscinodiscophyceae</taxon>
        <taxon>Thalassiosirophycidae</taxon>
        <taxon>Thalassiosirales</taxon>
        <taxon>Thalassiosiraceae</taxon>
        <taxon>Thalassiosira</taxon>
    </lineage>
</organism>
<evidence type="ECO:0000256" key="2">
    <source>
        <dbReference type="SAM" id="SignalP"/>
    </source>
</evidence>
<dbReference type="InterPro" id="IPR001179">
    <property type="entry name" value="PPIase_FKBP_dom"/>
</dbReference>
<keyword evidence="2" id="KW-0732">Signal</keyword>
<dbReference type="GeneID" id="7453464"/>
<feature type="signal peptide" evidence="2">
    <location>
        <begin position="1"/>
        <end position="16"/>
    </location>
</feature>
<dbReference type="eggNOG" id="KOG0552">
    <property type="taxonomic scope" value="Eukaryota"/>
</dbReference>
<dbReference type="GO" id="GO:0003755">
    <property type="term" value="F:peptidyl-prolyl cis-trans isomerase activity"/>
    <property type="evidence" value="ECO:0007669"/>
    <property type="project" value="UniProtKB-KW"/>
</dbReference>
<dbReference type="EC" id="5.2.1.8" evidence="1"/>
<dbReference type="SUPFAM" id="SSF54534">
    <property type="entry name" value="FKBP-like"/>
    <property type="match status" value="1"/>
</dbReference>
<dbReference type="KEGG" id="tps:THAPSDRAFT_1160"/>
<dbReference type="PROSITE" id="PS50059">
    <property type="entry name" value="FKBP_PPIASE"/>
    <property type="match status" value="1"/>
</dbReference>
<keyword evidence="1" id="KW-0697">Rotamase</keyword>
<sequence>MNLSLCILSLLSIADGLSVGGGRKGINVPSTQHQRRSFLQQGGVAILTFSGVTSATTVFPGITNAAPPKEFVEVGQQETPPEGERPFQTLPNGVQVKEFRVGSGGAAVQSGSKVELTLKGRLLNLNGVIFYDTKSKDISGFGEGTPLQFTVGDGTVLPGLEAGIVGMTKNGIRRIIVPSELGYGTNPTLEPQPFTEMERRALESVVKNPRRDGTVLFDVKVERVR</sequence>